<dbReference type="EMBL" id="KB742586">
    <property type="protein sequence ID" value="EOB06693.1"/>
    <property type="molecule type" value="Genomic_DNA"/>
</dbReference>
<organism evidence="2 3">
    <name type="scientific">Anas platyrhynchos</name>
    <name type="common">Mallard</name>
    <name type="synonym">Anas boschas</name>
    <dbReference type="NCBI Taxonomy" id="8839"/>
    <lineage>
        <taxon>Eukaryota</taxon>
        <taxon>Metazoa</taxon>
        <taxon>Chordata</taxon>
        <taxon>Craniata</taxon>
        <taxon>Vertebrata</taxon>
        <taxon>Euteleostomi</taxon>
        <taxon>Archelosauria</taxon>
        <taxon>Archosauria</taxon>
        <taxon>Dinosauria</taxon>
        <taxon>Saurischia</taxon>
        <taxon>Theropoda</taxon>
        <taxon>Coelurosauria</taxon>
        <taxon>Aves</taxon>
        <taxon>Neognathae</taxon>
        <taxon>Galloanserae</taxon>
        <taxon>Anseriformes</taxon>
        <taxon>Anatidae</taxon>
        <taxon>Anatinae</taxon>
        <taxon>Anas</taxon>
    </lineage>
</organism>
<evidence type="ECO:0000256" key="1">
    <source>
        <dbReference type="SAM" id="MobiDB-lite"/>
    </source>
</evidence>
<accession>R0M1X7</accession>
<dbReference type="AlphaFoldDB" id="R0M1X7"/>
<feature type="compositionally biased region" description="Basic and acidic residues" evidence="1">
    <location>
        <begin position="190"/>
        <end position="204"/>
    </location>
</feature>
<feature type="compositionally biased region" description="Polar residues" evidence="1">
    <location>
        <begin position="338"/>
        <end position="350"/>
    </location>
</feature>
<name>R0M1X7_ANAPL</name>
<feature type="region of interest" description="Disordered" evidence="1">
    <location>
        <begin position="291"/>
        <end position="364"/>
    </location>
</feature>
<protein>
    <submittedName>
        <fullName evidence="2">Uncharacterized protein</fullName>
    </submittedName>
</protein>
<keyword evidence="3" id="KW-1185">Reference proteome</keyword>
<gene>
    <name evidence="2" type="ORF">Anapl_17483</name>
</gene>
<proteinExistence type="predicted"/>
<evidence type="ECO:0000313" key="2">
    <source>
        <dbReference type="EMBL" id="EOB06693.1"/>
    </source>
</evidence>
<reference evidence="3" key="1">
    <citation type="journal article" date="2013" name="Nat. Genet.">
        <title>The duck genome and transcriptome provide insight into an avian influenza virus reservoir species.</title>
        <authorList>
            <person name="Huang Y."/>
            <person name="Li Y."/>
            <person name="Burt D.W."/>
            <person name="Chen H."/>
            <person name="Zhang Y."/>
            <person name="Qian W."/>
            <person name="Kim H."/>
            <person name="Gan S."/>
            <person name="Zhao Y."/>
            <person name="Li J."/>
            <person name="Yi K."/>
            <person name="Feng H."/>
            <person name="Zhu P."/>
            <person name="Li B."/>
            <person name="Liu Q."/>
            <person name="Fairley S."/>
            <person name="Magor K.E."/>
            <person name="Du Z."/>
            <person name="Hu X."/>
            <person name="Goodman L."/>
            <person name="Tafer H."/>
            <person name="Vignal A."/>
            <person name="Lee T."/>
            <person name="Kim K.W."/>
            <person name="Sheng Z."/>
            <person name="An Y."/>
            <person name="Searle S."/>
            <person name="Herrero J."/>
            <person name="Groenen M.A."/>
            <person name="Crooijmans R.P."/>
            <person name="Faraut T."/>
            <person name="Cai Q."/>
            <person name="Webster R.G."/>
            <person name="Aldridge J.R."/>
            <person name="Warren W.C."/>
            <person name="Bartschat S."/>
            <person name="Kehr S."/>
            <person name="Marz M."/>
            <person name="Stadler P.F."/>
            <person name="Smith J."/>
            <person name="Kraus R.H."/>
            <person name="Zhao Y."/>
            <person name="Ren L."/>
            <person name="Fei J."/>
            <person name="Morisson M."/>
            <person name="Kaiser P."/>
            <person name="Griffin D.K."/>
            <person name="Rao M."/>
            <person name="Pitel F."/>
            <person name="Wang J."/>
            <person name="Li N."/>
        </authorList>
    </citation>
    <scope>NUCLEOTIDE SEQUENCE [LARGE SCALE GENOMIC DNA]</scope>
</reference>
<feature type="region of interest" description="Disordered" evidence="1">
    <location>
        <begin position="190"/>
        <end position="229"/>
    </location>
</feature>
<dbReference type="Proteomes" id="UP000296049">
    <property type="component" value="Unassembled WGS sequence"/>
</dbReference>
<evidence type="ECO:0000313" key="3">
    <source>
        <dbReference type="Proteomes" id="UP000296049"/>
    </source>
</evidence>
<sequence>MILNTPQALGVGYFTHRSPERVKPLSRGDGLVEDIKGVDELTPGLGKKKHAWDRLSEQCPYILDMAKADSYDMAEQTCVLGCHHIGNIFVIKRSAAAESGAESSYHLEEKLNGLSIWLPPHTRSSALKPILSILILKAPKENYGENQCTLGNKKQPRLSGKPALIARFTFQELHIQTVQQRRWERRVLKTKEQRKKSLPEEKLHAQSQFRRSGAEGHTVPVSPSERSATGKIIHKFGSRASKGPGRAVPLPSGPGQCAPIRTCCPVKQTESVHNSLMGCAALLDRGVERVCHKSPRSEQGISSGARRRPRGSADEHLPSAAALPRREQRGQRCLRPCQQPSSTASSTDCGHQSHGGCGHKASPE</sequence>